<dbReference type="GO" id="GO:0046872">
    <property type="term" value="F:metal ion binding"/>
    <property type="evidence" value="ECO:0007669"/>
    <property type="project" value="UniProtKB-KW"/>
</dbReference>
<evidence type="ECO:0000256" key="14">
    <source>
        <dbReference type="ARBA" id="ARBA00023134"/>
    </source>
</evidence>
<keyword evidence="19" id="KW-1185">Reference proteome</keyword>
<dbReference type="GO" id="GO:0005525">
    <property type="term" value="F:GTP binding"/>
    <property type="evidence" value="ECO:0007669"/>
    <property type="project" value="UniProtKB-KW"/>
</dbReference>
<dbReference type="GO" id="GO:0015031">
    <property type="term" value="P:protein transport"/>
    <property type="evidence" value="ECO:0007669"/>
    <property type="project" value="UniProtKB-KW"/>
</dbReference>
<name>A0A9N8VHZ7_9GLOM</name>
<evidence type="ECO:0000256" key="11">
    <source>
        <dbReference type="ARBA" id="ARBA00022842"/>
    </source>
</evidence>
<dbReference type="OrthoDB" id="8954335at2759"/>
<evidence type="ECO:0000256" key="4">
    <source>
        <dbReference type="ARBA" id="ARBA00022528"/>
    </source>
</evidence>
<evidence type="ECO:0000256" key="2">
    <source>
        <dbReference type="ARBA" id="ARBA00004167"/>
    </source>
</evidence>
<dbReference type="Proteomes" id="UP000789396">
    <property type="component" value="Unassembled WGS sequence"/>
</dbReference>
<accession>A0A9N8VHZ7</accession>
<dbReference type="PANTHER" id="PTHR10903">
    <property type="entry name" value="GTPASE, IMAP FAMILY MEMBER-RELATED"/>
    <property type="match status" value="1"/>
</dbReference>
<evidence type="ECO:0000259" key="17">
    <source>
        <dbReference type="Pfam" id="PF04548"/>
    </source>
</evidence>
<keyword evidence="4" id="KW-0150">Chloroplast</keyword>
<keyword evidence="8" id="KW-0547">Nucleotide-binding</keyword>
<evidence type="ECO:0000256" key="15">
    <source>
        <dbReference type="ARBA" id="ARBA00023136"/>
    </source>
</evidence>
<evidence type="ECO:0000256" key="3">
    <source>
        <dbReference type="ARBA" id="ARBA00022448"/>
    </source>
</evidence>
<evidence type="ECO:0000256" key="10">
    <source>
        <dbReference type="ARBA" id="ARBA00022805"/>
    </source>
</evidence>
<keyword evidence="11" id="KW-0460">Magnesium</keyword>
<keyword evidence="5" id="KW-0934">Plastid</keyword>
<dbReference type="SUPFAM" id="SSF52540">
    <property type="entry name" value="P-loop containing nucleoside triphosphate hydrolases"/>
    <property type="match status" value="1"/>
</dbReference>
<dbReference type="Gene3D" id="3.40.50.300">
    <property type="entry name" value="P-loop containing nucleotide triphosphate hydrolases"/>
    <property type="match status" value="1"/>
</dbReference>
<keyword evidence="15" id="KW-0472">Membrane</keyword>
<protein>
    <submittedName>
        <fullName evidence="18">14407_t:CDS:1</fullName>
    </submittedName>
</protein>
<dbReference type="Pfam" id="PF04548">
    <property type="entry name" value="AIG1"/>
    <property type="match status" value="1"/>
</dbReference>
<keyword evidence="3" id="KW-0813">Transport</keyword>
<keyword evidence="9" id="KW-0378">Hydrolase</keyword>
<evidence type="ECO:0000256" key="16">
    <source>
        <dbReference type="ARBA" id="ARBA00024013"/>
    </source>
</evidence>
<evidence type="ECO:0000256" key="7">
    <source>
        <dbReference type="ARBA" id="ARBA00022723"/>
    </source>
</evidence>
<feature type="domain" description="AIG1-type G" evidence="17">
    <location>
        <begin position="117"/>
        <end position="270"/>
    </location>
</feature>
<evidence type="ECO:0000256" key="6">
    <source>
        <dbReference type="ARBA" id="ARBA00022692"/>
    </source>
</evidence>
<organism evidence="18 19">
    <name type="scientific">Racocetra fulgida</name>
    <dbReference type="NCBI Taxonomy" id="60492"/>
    <lineage>
        <taxon>Eukaryota</taxon>
        <taxon>Fungi</taxon>
        <taxon>Fungi incertae sedis</taxon>
        <taxon>Mucoromycota</taxon>
        <taxon>Glomeromycotina</taxon>
        <taxon>Glomeromycetes</taxon>
        <taxon>Diversisporales</taxon>
        <taxon>Gigasporaceae</taxon>
        <taxon>Racocetra</taxon>
    </lineage>
</organism>
<keyword evidence="7" id="KW-0479">Metal-binding</keyword>
<keyword evidence="12" id="KW-0653">Protein transport</keyword>
<dbReference type="GO" id="GO:0016787">
    <property type="term" value="F:hydrolase activity"/>
    <property type="evidence" value="ECO:0007669"/>
    <property type="project" value="UniProtKB-KW"/>
</dbReference>
<keyword evidence="14" id="KW-0342">GTP-binding</keyword>
<evidence type="ECO:0000256" key="8">
    <source>
        <dbReference type="ARBA" id="ARBA00022741"/>
    </source>
</evidence>
<comment type="cofactor">
    <cofactor evidence="1">
        <name>Mg(2+)</name>
        <dbReference type="ChEBI" id="CHEBI:18420"/>
    </cofactor>
</comment>
<evidence type="ECO:0000256" key="13">
    <source>
        <dbReference type="ARBA" id="ARBA00022989"/>
    </source>
</evidence>
<comment type="subcellular location">
    <subcellularLocation>
        <location evidence="2">Membrane</location>
        <topology evidence="2">Single-pass membrane protein</topology>
    </subcellularLocation>
    <subcellularLocation>
        <location evidence="16">Plastid</location>
        <location evidence="16">Chloroplast outer membrane</location>
    </subcellularLocation>
</comment>
<dbReference type="AlphaFoldDB" id="A0A9N8VHZ7"/>
<evidence type="ECO:0000313" key="18">
    <source>
        <dbReference type="EMBL" id="CAG8453681.1"/>
    </source>
</evidence>
<dbReference type="InterPro" id="IPR045058">
    <property type="entry name" value="GIMA/IAN/Toc"/>
</dbReference>
<dbReference type="InterPro" id="IPR006703">
    <property type="entry name" value="G_AIG1"/>
</dbReference>
<dbReference type="PANTHER" id="PTHR10903:SF135">
    <property type="entry name" value="TRANSLOCASE OF CHLOROPLAST 120, CHLOROPLASTIC-RELATED"/>
    <property type="match status" value="1"/>
</dbReference>
<evidence type="ECO:0000256" key="12">
    <source>
        <dbReference type="ARBA" id="ARBA00022927"/>
    </source>
</evidence>
<evidence type="ECO:0000313" key="19">
    <source>
        <dbReference type="Proteomes" id="UP000789396"/>
    </source>
</evidence>
<comment type="caution">
    <text evidence="18">The sequence shown here is derived from an EMBL/GenBank/DDBJ whole genome shotgun (WGS) entry which is preliminary data.</text>
</comment>
<dbReference type="GO" id="GO:0016020">
    <property type="term" value="C:membrane"/>
    <property type="evidence" value="ECO:0007669"/>
    <property type="project" value="UniProtKB-SubCell"/>
</dbReference>
<proteinExistence type="predicted"/>
<evidence type="ECO:0000256" key="1">
    <source>
        <dbReference type="ARBA" id="ARBA00001946"/>
    </source>
</evidence>
<evidence type="ECO:0000256" key="9">
    <source>
        <dbReference type="ARBA" id="ARBA00022801"/>
    </source>
</evidence>
<evidence type="ECO:0000256" key="5">
    <source>
        <dbReference type="ARBA" id="ARBA00022640"/>
    </source>
</evidence>
<gene>
    <name evidence="18" type="ORF">RFULGI_LOCUS359</name>
</gene>
<keyword evidence="13" id="KW-1133">Transmembrane helix</keyword>
<keyword evidence="6" id="KW-0812">Transmembrane</keyword>
<sequence>MTKFKQASKDKEIVKKANIQGKIKGIIYFDENDQNYALIINKVAGLYAIRLIKYEIDNTLEKVRVNVRAVKRFPNLMEFYTNKEDAFKEAENIQENPELINKCIYEIETHDDETENNILLIGVAGSGKSTLANVISDTNKFYECDKWVGGTQQFKTIDFEWNGTKYRVVDTVGTGDTNLTRGEVLYKMGEAIHSMKKGIKRIFVVIRSRLTNEAMEPFSYIQQIFKKVDQHITIIRTGFEDFEDIEACEKDTNEIRNANNTMASILNKYNIIYVNNPPESKRRLENNREDREKSRKIIMSYLESCKENYKMENWDNVCVRINDLMNAKKWGERNNREKIVNKLREEIISVVDEQIGEQLNRSLIEIIEKEREAVGEVKARVTGSFLGNIEIEMKLKNLKNCCSIL</sequence>
<keyword evidence="10" id="KW-1002">Plastid outer membrane</keyword>
<dbReference type="EMBL" id="CAJVPZ010000113">
    <property type="protein sequence ID" value="CAG8453681.1"/>
    <property type="molecule type" value="Genomic_DNA"/>
</dbReference>
<dbReference type="InterPro" id="IPR027417">
    <property type="entry name" value="P-loop_NTPase"/>
</dbReference>
<reference evidence="18" key="1">
    <citation type="submission" date="2021-06" db="EMBL/GenBank/DDBJ databases">
        <authorList>
            <person name="Kallberg Y."/>
            <person name="Tangrot J."/>
            <person name="Rosling A."/>
        </authorList>
    </citation>
    <scope>NUCLEOTIDE SEQUENCE</scope>
    <source>
        <strain evidence="18">IN212</strain>
    </source>
</reference>